<comment type="caution">
    <text evidence="1">The sequence shown here is derived from an EMBL/GenBank/DDBJ whole genome shotgun (WGS) entry which is preliminary data.</text>
</comment>
<organism evidence="1 2">
    <name type="scientific">Modicella reniformis</name>
    <dbReference type="NCBI Taxonomy" id="1440133"/>
    <lineage>
        <taxon>Eukaryota</taxon>
        <taxon>Fungi</taxon>
        <taxon>Fungi incertae sedis</taxon>
        <taxon>Mucoromycota</taxon>
        <taxon>Mortierellomycotina</taxon>
        <taxon>Mortierellomycetes</taxon>
        <taxon>Mortierellales</taxon>
        <taxon>Mortierellaceae</taxon>
        <taxon>Modicella</taxon>
    </lineage>
</organism>
<dbReference type="PANTHER" id="PTHR36182:SF1">
    <property type="entry name" value="PROTEIN, PUTATIVE (AFU_ORTHOLOGUE AFUA_6G10930)-RELATED"/>
    <property type="match status" value="1"/>
</dbReference>
<feature type="non-terminal residue" evidence="1">
    <location>
        <position position="1"/>
    </location>
</feature>
<protein>
    <submittedName>
        <fullName evidence="1">Uncharacterized protein</fullName>
    </submittedName>
</protein>
<gene>
    <name evidence="1" type="ORF">BGZ65_008804</name>
</gene>
<proteinExistence type="predicted"/>
<dbReference type="Gene3D" id="2.70.50.70">
    <property type="match status" value="1"/>
</dbReference>
<keyword evidence="2" id="KW-1185">Reference proteome</keyword>
<accession>A0A9P6SSE8</accession>
<evidence type="ECO:0000313" key="2">
    <source>
        <dbReference type="Proteomes" id="UP000749646"/>
    </source>
</evidence>
<sequence>GYKKGPVTKYKAGEVIPVRFWNFEIKDYKTFPPRKGLPQARHGGGACEFSLSYDGGQSWFVIGQYTRSCPDIYYEWPVQIPANVPSCTDSDKCLFSMSWTSYSADQFYHHCANVEIEGQKGSKSNRLPELKMSVVDVSQLHQKIITHASGDGHEDKGTGPDSRQKRLNTNGFFAFGGGAGTRGLDLLFQIAK</sequence>
<dbReference type="EMBL" id="JAAAHW010001329">
    <property type="protein sequence ID" value="KAF9995564.1"/>
    <property type="molecule type" value="Genomic_DNA"/>
</dbReference>
<dbReference type="AlphaFoldDB" id="A0A9P6SSE8"/>
<dbReference type="Proteomes" id="UP000749646">
    <property type="component" value="Unassembled WGS sequence"/>
</dbReference>
<dbReference type="OrthoDB" id="2342176at2759"/>
<evidence type="ECO:0000313" key="1">
    <source>
        <dbReference type="EMBL" id="KAF9995564.1"/>
    </source>
</evidence>
<dbReference type="PANTHER" id="PTHR36182">
    <property type="entry name" value="PROTEIN, PUTATIVE (AFU_ORTHOLOGUE AFUA_6G10930)-RELATED"/>
    <property type="match status" value="1"/>
</dbReference>
<reference evidence="1" key="1">
    <citation type="journal article" date="2020" name="Fungal Divers.">
        <title>Resolving the Mortierellaceae phylogeny through synthesis of multi-gene phylogenetics and phylogenomics.</title>
        <authorList>
            <person name="Vandepol N."/>
            <person name="Liber J."/>
            <person name="Desiro A."/>
            <person name="Na H."/>
            <person name="Kennedy M."/>
            <person name="Barry K."/>
            <person name="Grigoriev I.V."/>
            <person name="Miller A.N."/>
            <person name="O'Donnell K."/>
            <person name="Stajich J.E."/>
            <person name="Bonito G."/>
        </authorList>
    </citation>
    <scope>NUCLEOTIDE SEQUENCE</scope>
    <source>
        <strain evidence="1">MES-2147</strain>
    </source>
</reference>
<name>A0A9P6SSE8_9FUNG</name>